<feature type="domain" description="MobA/VirD2-like nuclease" evidence="2">
    <location>
        <begin position="30"/>
        <end position="131"/>
    </location>
</feature>
<protein>
    <recommendedName>
        <fullName evidence="2">MobA/VirD2-like nuclease domain-containing protein</fullName>
    </recommendedName>
</protein>
<feature type="region of interest" description="Disordered" evidence="1">
    <location>
        <begin position="437"/>
        <end position="475"/>
    </location>
</feature>
<sequence length="475" mass="52257">MIDRYMNVLSEHPTGAIRNFNPETGTTEIVDRGPNHVWHCSLSLPPRAGLLDDETWRKIAQDFMDEMGFTEASGKPPCRWVAVRHGTSKNGGDHIHIAANIVRADGTKWSRWWDWKNAGRACNTLEHKYGLEVIESREHNRGARADTPHELNAAKRAGRPETTRAMLETRVRAAAAGAANEAEFVRSVRELGVRIRPRFAKGRTDVVLGYSVALHTDAATAEATRWYSGTSLARDLTLARLRGRWAVTPEGAQAAVDEWRAAWRGEPARRRERPYDARAFQASAQALRAHRDAFSRIDPTDPVALADATQDLAGLLSAAAMQPDLDATQAREYSRAARALGRHAQLKSRPPRLSPTRTPFTHAARLFLTTSKPKSDAARAAALLDDMTAFARSLANLHRAAQQAQTAAMIERDLATLFAHANSPALDPQLARIKELAAASGSPSKIGRPSPTRTPYTPAPHAPRPVDRPTHTPHL</sequence>
<evidence type="ECO:0000313" key="4">
    <source>
        <dbReference type="Proteomes" id="UP000617426"/>
    </source>
</evidence>
<evidence type="ECO:0000313" key="3">
    <source>
        <dbReference type="EMBL" id="MBB6335440.1"/>
    </source>
</evidence>
<organism evidence="3 4">
    <name type="scientific">Schaalia hyovaginalis</name>
    <dbReference type="NCBI Taxonomy" id="29316"/>
    <lineage>
        <taxon>Bacteria</taxon>
        <taxon>Bacillati</taxon>
        <taxon>Actinomycetota</taxon>
        <taxon>Actinomycetes</taxon>
        <taxon>Actinomycetales</taxon>
        <taxon>Actinomycetaceae</taxon>
        <taxon>Schaalia</taxon>
    </lineage>
</organism>
<dbReference type="InterPro" id="IPR005094">
    <property type="entry name" value="Endonuclease_MobA/VirD2"/>
</dbReference>
<name>A0A923E7C2_9ACTO</name>
<accession>A0A923E7C2</accession>
<dbReference type="AlphaFoldDB" id="A0A923E7C2"/>
<feature type="compositionally biased region" description="Basic and acidic residues" evidence="1">
    <location>
        <begin position="464"/>
        <end position="475"/>
    </location>
</feature>
<comment type="caution">
    <text evidence="3">The sequence shown here is derived from an EMBL/GenBank/DDBJ whole genome shotgun (WGS) entry which is preliminary data.</text>
</comment>
<gene>
    <name evidence="3" type="ORF">HD592_002005</name>
</gene>
<evidence type="ECO:0000259" key="2">
    <source>
        <dbReference type="Pfam" id="PF03432"/>
    </source>
</evidence>
<keyword evidence="4" id="KW-1185">Reference proteome</keyword>
<evidence type="ECO:0000256" key="1">
    <source>
        <dbReference type="SAM" id="MobiDB-lite"/>
    </source>
</evidence>
<proteinExistence type="predicted"/>
<dbReference type="Pfam" id="PF03432">
    <property type="entry name" value="Relaxase"/>
    <property type="match status" value="1"/>
</dbReference>
<dbReference type="EMBL" id="JACHMK010000001">
    <property type="protein sequence ID" value="MBB6335440.1"/>
    <property type="molecule type" value="Genomic_DNA"/>
</dbReference>
<dbReference type="RefSeq" id="WP_184453798.1">
    <property type="nucleotide sequence ID" value="NZ_JACHMK010000001.1"/>
</dbReference>
<dbReference type="Proteomes" id="UP000617426">
    <property type="component" value="Unassembled WGS sequence"/>
</dbReference>
<reference evidence="3" key="1">
    <citation type="submission" date="2020-08" db="EMBL/GenBank/DDBJ databases">
        <title>Sequencing the genomes of 1000 actinobacteria strains.</title>
        <authorList>
            <person name="Klenk H.-P."/>
        </authorList>
    </citation>
    <scope>NUCLEOTIDE SEQUENCE</scope>
    <source>
        <strain evidence="3">DSM 10695</strain>
    </source>
</reference>